<feature type="transmembrane region" description="Helical" evidence="5">
    <location>
        <begin position="390"/>
        <end position="408"/>
    </location>
</feature>
<keyword evidence="4 5" id="KW-0472">Membrane</keyword>
<organism evidence="7 8">
    <name type="scientific">Agrococcus citreus</name>
    <dbReference type="NCBI Taxonomy" id="84643"/>
    <lineage>
        <taxon>Bacteria</taxon>
        <taxon>Bacillati</taxon>
        <taxon>Actinomycetota</taxon>
        <taxon>Actinomycetes</taxon>
        <taxon>Micrococcales</taxon>
        <taxon>Microbacteriaceae</taxon>
        <taxon>Agrococcus</taxon>
    </lineage>
</organism>
<evidence type="ECO:0000313" key="8">
    <source>
        <dbReference type="Proteomes" id="UP001501266"/>
    </source>
</evidence>
<dbReference type="Pfam" id="PF04932">
    <property type="entry name" value="Wzy_C"/>
    <property type="match status" value="1"/>
</dbReference>
<keyword evidence="8" id="KW-1185">Reference proteome</keyword>
<keyword evidence="2 5" id="KW-0812">Transmembrane</keyword>
<feature type="transmembrane region" description="Helical" evidence="5">
    <location>
        <begin position="35"/>
        <end position="52"/>
    </location>
</feature>
<dbReference type="PANTHER" id="PTHR37422">
    <property type="entry name" value="TEICHURONIC ACID BIOSYNTHESIS PROTEIN TUAE"/>
    <property type="match status" value="1"/>
</dbReference>
<comment type="subcellular location">
    <subcellularLocation>
        <location evidence="1">Membrane</location>
        <topology evidence="1">Multi-pass membrane protein</topology>
    </subcellularLocation>
</comment>
<evidence type="ECO:0000256" key="5">
    <source>
        <dbReference type="SAM" id="Phobius"/>
    </source>
</evidence>
<name>A0ABN1YTG3_9MICO</name>
<dbReference type="PANTHER" id="PTHR37422:SF13">
    <property type="entry name" value="LIPOPOLYSACCHARIDE BIOSYNTHESIS PROTEIN PA4999-RELATED"/>
    <property type="match status" value="1"/>
</dbReference>
<evidence type="ECO:0000256" key="3">
    <source>
        <dbReference type="ARBA" id="ARBA00022989"/>
    </source>
</evidence>
<feature type="transmembrane region" description="Helical" evidence="5">
    <location>
        <begin position="191"/>
        <end position="215"/>
    </location>
</feature>
<feature type="transmembrane region" description="Helical" evidence="5">
    <location>
        <begin position="261"/>
        <end position="282"/>
    </location>
</feature>
<evidence type="ECO:0000313" key="7">
    <source>
        <dbReference type="EMBL" id="GAA1420970.1"/>
    </source>
</evidence>
<accession>A0ABN1YTG3</accession>
<evidence type="ECO:0000256" key="4">
    <source>
        <dbReference type="ARBA" id="ARBA00023136"/>
    </source>
</evidence>
<evidence type="ECO:0000259" key="6">
    <source>
        <dbReference type="Pfam" id="PF04932"/>
    </source>
</evidence>
<feature type="transmembrane region" description="Helical" evidence="5">
    <location>
        <begin position="119"/>
        <end position="136"/>
    </location>
</feature>
<feature type="transmembrane region" description="Helical" evidence="5">
    <location>
        <begin position="85"/>
        <end position="107"/>
    </location>
</feature>
<comment type="caution">
    <text evidence="7">The sequence shown here is derived from an EMBL/GenBank/DDBJ whole genome shotgun (WGS) entry which is preliminary data.</text>
</comment>
<dbReference type="RefSeq" id="WP_343918243.1">
    <property type="nucleotide sequence ID" value="NZ_BAAAKK010000003.1"/>
</dbReference>
<feature type="transmembrane region" description="Helical" evidence="5">
    <location>
        <begin position="357"/>
        <end position="378"/>
    </location>
</feature>
<feature type="transmembrane region" description="Helical" evidence="5">
    <location>
        <begin position="222"/>
        <end position="255"/>
    </location>
</feature>
<evidence type="ECO:0000256" key="2">
    <source>
        <dbReference type="ARBA" id="ARBA00022692"/>
    </source>
</evidence>
<gene>
    <name evidence="7" type="ORF">GCM10009640_11070</name>
</gene>
<dbReference type="EMBL" id="BAAAKK010000003">
    <property type="protein sequence ID" value="GAA1420970.1"/>
    <property type="molecule type" value="Genomic_DNA"/>
</dbReference>
<evidence type="ECO:0000256" key="1">
    <source>
        <dbReference type="ARBA" id="ARBA00004141"/>
    </source>
</evidence>
<sequence>MQGTRHGDVATLPRERRWAPAAPAEKPTTKRRAQHRLLTVTVLALPFSYIPLELVPTRVSVTLVVFALVVATGIRYGVLRQRPGALEAVTLLFSAYIFVRLTALAALQSGAGAIDVGEALSATLAPIGGVILYRVARRDDTKDACLRALRWMLVMLAVIAGYQAVVGLDWLQSRGYTDGFYYFTFDGDYRAFGTFLSPTVFGAFLAVVGAALVCMAPTIRGALIWLGVAIVPLALTETRAAWIAFGVALLAGWLLRSRARPAYLTLGVAAAVWGIAFIAWLAPQAVGTMVARLATVTDSGFSSNLARVHLWEGALDVTLSQSPIIGLPADEFVRRVGMLAGKYAEFGHAHSNFLQILFLYGTIGLVLFVAILLISFGGSLRMIAAGQNLPWAYGGIAAIVAFAIDSAFETSWTSFSMNALLYLLIGLGHARAGTEKLSIA</sequence>
<keyword evidence="3 5" id="KW-1133">Transmembrane helix</keyword>
<dbReference type="Proteomes" id="UP001501266">
    <property type="component" value="Unassembled WGS sequence"/>
</dbReference>
<protein>
    <recommendedName>
        <fullName evidence="6">O-antigen ligase-related domain-containing protein</fullName>
    </recommendedName>
</protein>
<feature type="domain" description="O-antigen ligase-related" evidence="6">
    <location>
        <begin position="229"/>
        <end position="369"/>
    </location>
</feature>
<dbReference type="InterPro" id="IPR007016">
    <property type="entry name" value="O-antigen_ligase-rel_domated"/>
</dbReference>
<proteinExistence type="predicted"/>
<feature type="transmembrane region" description="Helical" evidence="5">
    <location>
        <begin position="148"/>
        <end position="171"/>
    </location>
</feature>
<feature type="transmembrane region" description="Helical" evidence="5">
    <location>
        <begin position="58"/>
        <end position="78"/>
    </location>
</feature>
<reference evidence="7 8" key="1">
    <citation type="journal article" date="2019" name="Int. J. Syst. Evol. Microbiol.">
        <title>The Global Catalogue of Microorganisms (GCM) 10K type strain sequencing project: providing services to taxonomists for standard genome sequencing and annotation.</title>
        <authorList>
            <consortium name="The Broad Institute Genomics Platform"/>
            <consortium name="The Broad Institute Genome Sequencing Center for Infectious Disease"/>
            <person name="Wu L."/>
            <person name="Ma J."/>
        </authorList>
    </citation>
    <scope>NUCLEOTIDE SEQUENCE [LARGE SCALE GENOMIC DNA]</scope>
    <source>
        <strain evidence="7 8">JCM 12398</strain>
    </source>
</reference>
<dbReference type="InterPro" id="IPR051533">
    <property type="entry name" value="WaaL-like"/>
</dbReference>